<keyword evidence="1" id="KW-0812">Transmembrane</keyword>
<accession>A0A4Z1L093</accession>
<evidence type="ECO:0000256" key="1">
    <source>
        <dbReference type="SAM" id="Phobius"/>
    </source>
</evidence>
<proteinExistence type="predicted"/>
<dbReference type="EMBL" id="PQXO01000074">
    <property type="protein sequence ID" value="TGO90198.1"/>
    <property type="molecule type" value="Genomic_DNA"/>
</dbReference>
<evidence type="ECO:0000313" key="3">
    <source>
        <dbReference type="Proteomes" id="UP000297280"/>
    </source>
</evidence>
<sequence>MNPYLNTIQGASLVFILILFTILIHRANIPPQIKLLAFLLLPNFRDDLWIIACRVETSLNRIMSAIRGLFLRAGGDRNGDENRERVVPADGNTIRMMDLESGGRGIAGGDALVEERVPSFDGEESI</sequence>
<dbReference type="AlphaFoldDB" id="A0A4Z1L093"/>
<keyword evidence="3" id="KW-1185">Reference proteome</keyword>
<reference evidence="2 3" key="1">
    <citation type="submission" date="2017-12" db="EMBL/GenBank/DDBJ databases">
        <title>Comparative genomics of Botrytis spp.</title>
        <authorList>
            <person name="Valero-Jimenez C.A."/>
            <person name="Tapia P."/>
            <person name="Veloso J."/>
            <person name="Silva-Moreno E."/>
            <person name="Staats M."/>
            <person name="Valdes J.H."/>
            <person name="Van Kan J.A.L."/>
        </authorList>
    </citation>
    <scope>NUCLEOTIDE SEQUENCE [LARGE SCALE GENOMIC DNA]</scope>
    <source>
        <strain evidence="2 3">MUCL3349</strain>
    </source>
</reference>
<keyword evidence="1" id="KW-1133">Transmembrane helix</keyword>
<dbReference type="Proteomes" id="UP000297280">
    <property type="component" value="Unassembled WGS sequence"/>
</dbReference>
<name>A0A4Z1L093_9HELO</name>
<gene>
    <name evidence="2" type="ORF">BPOR_0074g00050</name>
</gene>
<comment type="caution">
    <text evidence="2">The sequence shown here is derived from an EMBL/GenBank/DDBJ whole genome shotgun (WGS) entry which is preliminary data.</text>
</comment>
<evidence type="ECO:0000313" key="2">
    <source>
        <dbReference type="EMBL" id="TGO90198.1"/>
    </source>
</evidence>
<protein>
    <submittedName>
        <fullName evidence="2">Uncharacterized protein</fullName>
    </submittedName>
</protein>
<keyword evidence="1" id="KW-0472">Membrane</keyword>
<feature type="transmembrane region" description="Helical" evidence="1">
    <location>
        <begin position="6"/>
        <end position="24"/>
    </location>
</feature>
<organism evidence="2 3">
    <name type="scientific">Botrytis porri</name>
    <dbReference type="NCBI Taxonomy" id="87229"/>
    <lineage>
        <taxon>Eukaryota</taxon>
        <taxon>Fungi</taxon>
        <taxon>Dikarya</taxon>
        <taxon>Ascomycota</taxon>
        <taxon>Pezizomycotina</taxon>
        <taxon>Leotiomycetes</taxon>
        <taxon>Helotiales</taxon>
        <taxon>Sclerotiniaceae</taxon>
        <taxon>Botrytis</taxon>
    </lineage>
</organism>